<sequence>MDTKASARGVEVREGSFRAYPKYHQYPGWLKVGFWFCVVIAVAVVLRRVAVFAHLAQGGSSSPTAALDAVFASHEALTLAHILPAMAFVLLSPSVLFQRSRTIWAERLFFPLGAWVGVTAYAMSAHPVGGWVERSAVLLFNSLFLFSLVRAFVAARRGEAVEKMRWMLRSVAILLGIATTRPVMGVFFATSRLTHLEPAQFFGVAFWIGFSINTIAIELWLRSRGDQLPVVG</sequence>
<comment type="caution">
    <text evidence="1">The sequence shown here is derived from an EMBL/GenBank/DDBJ whole genome shotgun (WGS) entry which is preliminary data.</text>
</comment>
<name>A0ACC5NTD3_9BACT</name>
<keyword evidence="2" id="KW-1185">Reference proteome</keyword>
<proteinExistence type="predicted"/>
<evidence type="ECO:0000313" key="1">
    <source>
        <dbReference type="EMBL" id="MBB5337770.1"/>
    </source>
</evidence>
<gene>
    <name evidence="1" type="ORF">HDF13_000103</name>
</gene>
<protein>
    <submittedName>
        <fullName evidence="1">Uncharacterized protein</fullName>
    </submittedName>
</protein>
<dbReference type="EMBL" id="JACHEA010000001">
    <property type="protein sequence ID" value="MBB5337770.1"/>
    <property type="molecule type" value="Genomic_DNA"/>
</dbReference>
<evidence type="ECO:0000313" key="2">
    <source>
        <dbReference type="Proteomes" id="UP000569005"/>
    </source>
</evidence>
<reference evidence="1" key="1">
    <citation type="submission" date="2020-08" db="EMBL/GenBank/DDBJ databases">
        <title>Genomic Encyclopedia of Type Strains, Phase IV (KMG-V): Genome sequencing to study the core and pangenomes of soil and plant-associated prokaryotes.</title>
        <authorList>
            <person name="Whitman W."/>
        </authorList>
    </citation>
    <scope>NUCLEOTIDE SEQUENCE</scope>
    <source>
        <strain evidence="1">M8UP15</strain>
    </source>
</reference>
<organism evidence="1 2">
    <name type="scientific">Tunturiibacter gelidiferens</name>
    <dbReference type="NCBI Taxonomy" id="3069689"/>
    <lineage>
        <taxon>Bacteria</taxon>
        <taxon>Pseudomonadati</taxon>
        <taxon>Acidobacteriota</taxon>
        <taxon>Terriglobia</taxon>
        <taxon>Terriglobales</taxon>
        <taxon>Acidobacteriaceae</taxon>
        <taxon>Tunturiibacter</taxon>
    </lineage>
</organism>
<dbReference type="Proteomes" id="UP000569005">
    <property type="component" value="Unassembled WGS sequence"/>
</dbReference>
<accession>A0ACC5NTD3</accession>